<dbReference type="AlphaFoldDB" id="A0AA94L1B1"/>
<feature type="domain" description="DUF6948" evidence="1">
    <location>
        <begin position="37"/>
        <end position="120"/>
    </location>
</feature>
<evidence type="ECO:0000313" key="2">
    <source>
        <dbReference type="EMBL" id="SFW23345.1"/>
    </source>
</evidence>
<dbReference type="InterPro" id="IPR054226">
    <property type="entry name" value="DUF6948"/>
</dbReference>
<dbReference type="Pfam" id="PF22253">
    <property type="entry name" value="DUF6948"/>
    <property type="match status" value="1"/>
</dbReference>
<evidence type="ECO:0000313" key="3">
    <source>
        <dbReference type="Proteomes" id="UP000182680"/>
    </source>
</evidence>
<dbReference type="Proteomes" id="UP000182680">
    <property type="component" value="Unassembled WGS sequence"/>
</dbReference>
<reference evidence="3" key="1">
    <citation type="submission" date="2016-11" db="EMBL/GenBank/DDBJ databases">
        <authorList>
            <person name="Jaros S."/>
            <person name="Januszkiewicz K."/>
            <person name="Wedrychowicz H."/>
        </authorList>
    </citation>
    <scope>NUCLEOTIDE SEQUENCE [LARGE SCALE GENOMIC DNA]</scope>
    <source>
        <strain evidence="3">DSM 7057</strain>
    </source>
</reference>
<protein>
    <recommendedName>
        <fullName evidence="1">DUF6948 domain-containing protein</fullName>
    </recommendedName>
</protein>
<proteinExistence type="predicted"/>
<sequence>MDINNLTIGQAKEIAAMFGGANGHQQAEGINGFCIGSTVIVRTYSAGVWCGTLVQKSGNEVVLVNARRMWRWWCKESISLSGVVRYGIDRSKSKIVAAVDSVWLEAIEIMPIDGESETSIMEADIVQAE</sequence>
<name>A0AA94L1B1_DESDE</name>
<comment type="caution">
    <text evidence="2">The sequence shown here is derived from an EMBL/GenBank/DDBJ whole genome shotgun (WGS) entry which is preliminary data.</text>
</comment>
<evidence type="ECO:0000259" key="1">
    <source>
        <dbReference type="Pfam" id="PF22253"/>
    </source>
</evidence>
<gene>
    <name evidence="2" type="ORF">SAMN02910291_00492</name>
</gene>
<accession>A0AA94L1B1</accession>
<dbReference type="EMBL" id="FPIW01000005">
    <property type="protein sequence ID" value="SFW23345.1"/>
    <property type="molecule type" value="Genomic_DNA"/>
</dbReference>
<organism evidence="2 3">
    <name type="scientific">Desulfovibrio desulfuricans</name>
    <dbReference type="NCBI Taxonomy" id="876"/>
    <lineage>
        <taxon>Bacteria</taxon>
        <taxon>Pseudomonadati</taxon>
        <taxon>Thermodesulfobacteriota</taxon>
        <taxon>Desulfovibrionia</taxon>
        <taxon>Desulfovibrionales</taxon>
        <taxon>Desulfovibrionaceae</taxon>
        <taxon>Desulfovibrio</taxon>
    </lineage>
</organism>
<dbReference type="RefSeq" id="WP_072311282.1">
    <property type="nucleotide sequence ID" value="NZ_FPIW01000005.1"/>
</dbReference>